<evidence type="ECO:0000256" key="2">
    <source>
        <dbReference type="ARBA" id="ARBA00009564"/>
    </source>
</evidence>
<dbReference type="InterPro" id="IPR036179">
    <property type="entry name" value="Ig-like_dom_sf"/>
</dbReference>
<dbReference type="AlphaFoldDB" id="A0A7K8VVL2"/>
<keyword evidence="4" id="KW-0490">MHC I</keyword>
<dbReference type="Gene3D" id="2.60.40.10">
    <property type="entry name" value="Immunoglobulins"/>
    <property type="match status" value="1"/>
</dbReference>
<feature type="chain" id="PRO_5029673688" description="Beta-2-microglobulin" evidence="8">
    <location>
        <begin position="24"/>
        <end position="118"/>
    </location>
</feature>
<dbReference type="InterPro" id="IPR013783">
    <property type="entry name" value="Ig-like_fold"/>
</dbReference>
<dbReference type="GO" id="GO:0002474">
    <property type="term" value="P:antigen processing and presentation of peptide antigen via MHC class I"/>
    <property type="evidence" value="ECO:0007669"/>
    <property type="project" value="UniProtKB-KW"/>
</dbReference>
<evidence type="ECO:0000256" key="6">
    <source>
        <dbReference type="ARBA" id="ARBA00022859"/>
    </source>
</evidence>
<reference evidence="10 11" key="1">
    <citation type="submission" date="2019-09" db="EMBL/GenBank/DDBJ databases">
        <title>Bird 10,000 Genomes (B10K) Project - Family phase.</title>
        <authorList>
            <person name="Zhang G."/>
        </authorList>
    </citation>
    <scope>NUCLEOTIDE SEQUENCE [LARGE SCALE GENOMIC DNA]</scope>
    <source>
        <strain evidence="10">B10K-DU-001-03</strain>
        <tissue evidence="10">Muscle</tissue>
    </source>
</reference>
<evidence type="ECO:0000313" key="10">
    <source>
        <dbReference type="EMBL" id="NXF70677.1"/>
    </source>
</evidence>
<keyword evidence="6" id="KW-0391">Immunity</keyword>
<proteinExistence type="inferred from homology"/>
<protein>
    <recommendedName>
        <fullName evidence="3">Beta-2-microglobulin</fullName>
    </recommendedName>
</protein>
<dbReference type="GO" id="GO:0042612">
    <property type="term" value="C:MHC class I protein complex"/>
    <property type="evidence" value="ECO:0007669"/>
    <property type="project" value="UniProtKB-KW"/>
</dbReference>
<dbReference type="InterPro" id="IPR003597">
    <property type="entry name" value="Ig_C1-set"/>
</dbReference>
<comment type="subcellular location">
    <subcellularLocation>
        <location evidence="1">Secreted</location>
    </subcellularLocation>
</comment>
<dbReference type="InterPro" id="IPR007110">
    <property type="entry name" value="Ig-like_dom"/>
</dbReference>
<feature type="domain" description="Ig-like" evidence="9">
    <location>
        <begin position="28"/>
        <end position="117"/>
    </location>
</feature>
<dbReference type="SMART" id="SM00407">
    <property type="entry name" value="IGc1"/>
    <property type="match status" value="1"/>
</dbReference>
<dbReference type="PROSITE" id="PS00290">
    <property type="entry name" value="IG_MHC"/>
    <property type="match status" value="1"/>
</dbReference>
<keyword evidence="5" id="KW-0964">Secreted</keyword>
<keyword evidence="7" id="KW-0393">Immunoglobulin domain</keyword>
<dbReference type="GO" id="GO:0005576">
    <property type="term" value="C:extracellular region"/>
    <property type="evidence" value="ECO:0007669"/>
    <property type="project" value="UniProtKB-SubCell"/>
</dbReference>
<feature type="non-terminal residue" evidence="10">
    <location>
        <position position="118"/>
    </location>
</feature>
<dbReference type="PROSITE" id="PS50835">
    <property type="entry name" value="IG_LIKE"/>
    <property type="match status" value="1"/>
</dbReference>
<comment type="similarity">
    <text evidence="2">Belongs to the beta-2-microglobulin family.</text>
</comment>
<sequence>MERRVLGLGVLLLLLALLGPGHATDHPPKVEVYSRTHAVEGVQNILQCFVTGFHPPRIHIELLKNDQPMADVQYGDLSFNEKWQFQRLVYAPFIPTRDDIFACRVTHSTMPEPQTFRW</sequence>
<keyword evidence="11" id="KW-1185">Reference proteome</keyword>
<comment type="caution">
    <text evidence="10">The sequence shown here is derived from an EMBL/GenBank/DDBJ whole genome shotgun (WGS) entry which is preliminary data.</text>
</comment>
<dbReference type="SUPFAM" id="SSF48726">
    <property type="entry name" value="Immunoglobulin"/>
    <property type="match status" value="1"/>
</dbReference>
<evidence type="ECO:0000256" key="1">
    <source>
        <dbReference type="ARBA" id="ARBA00004613"/>
    </source>
</evidence>
<dbReference type="PANTHER" id="PTHR19944:SF62">
    <property type="entry name" value="BETA-2-MICROGLOBULIN"/>
    <property type="match status" value="1"/>
</dbReference>
<evidence type="ECO:0000256" key="3">
    <source>
        <dbReference type="ARBA" id="ARBA00018767"/>
    </source>
</evidence>
<dbReference type="InterPro" id="IPR050160">
    <property type="entry name" value="MHC/Immunoglobulin"/>
</dbReference>
<dbReference type="EMBL" id="VWZF01000180">
    <property type="protein sequence ID" value="NXF70677.1"/>
    <property type="molecule type" value="Genomic_DNA"/>
</dbReference>
<dbReference type="PANTHER" id="PTHR19944">
    <property type="entry name" value="MHC CLASS II-RELATED"/>
    <property type="match status" value="1"/>
</dbReference>
<organism evidence="10 11">
    <name type="scientific">Sclerurus mexicanus</name>
    <name type="common">tawny-throated leaftosser</name>
    <dbReference type="NCBI Taxonomy" id="265632"/>
    <lineage>
        <taxon>Eukaryota</taxon>
        <taxon>Metazoa</taxon>
        <taxon>Chordata</taxon>
        <taxon>Craniata</taxon>
        <taxon>Vertebrata</taxon>
        <taxon>Euteleostomi</taxon>
        <taxon>Archelosauria</taxon>
        <taxon>Archosauria</taxon>
        <taxon>Dinosauria</taxon>
        <taxon>Saurischia</taxon>
        <taxon>Theropoda</taxon>
        <taxon>Coelurosauria</taxon>
        <taxon>Aves</taxon>
        <taxon>Neognathae</taxon>
        <taxon>Neoaves</taxon>
        <taxon>Telluraves</taxon>
        <taxon>Australaves</taxon>
        <taxon>Passeriformes</taxon>
        <taxon>Furnariidae</taxon>
        <taxon>Sclerurus</taxon>
    </lineage>
</organism>
<gene>
    <name evidence="10" type="primary">B2m</name>
    <name evidence="10" type="ORF">SCLMEX_R00026</name>
</gene>
<keyword evidence="8" id="KW-0732">Signal</keyword>
<dbReference type="Proteomes" id="UP000588334">
    <property type="component" value="Unassembled WGS sequence"/>
</dbReference>
<dbReference type="OrthoDB" id="9949628at2759"/>
<name>A0A7K8VVL2_9FURN</name>
<feature type="signal peptide" evidence="8">
    <location>
        <begin position="1"/>
        <end position="23"/>
    </location>
</feature>
<evidence type="ECO:0000256" key="8">
    <source>
        <dbReference type="SAM" id="SignalP"/>
    </source>
</evidence>
<evidence type="ECO:0000256" key="4">
    <source>
        <dbReference type="ARBA" id="ARBA00022451"/>
    </source>
</evidence>
<evidence type="ECO:0000256" key="5">
    <source>
        <dbReference type="ARBA" id="ARBA00022525"/>
    </source>
</evidence>
<evidence type="ECO:0000256" key="7">
    <source>
        <dbReference type="ARBA" id="ARBA00023319"/>
    </source>
</evidence>
<evidence type="ECO:0000259" key="9">
    <source>
        <dbReference type="PROSITE" id="PS50835"/>
    </source>
</evidence>
<dbReference type="InterPro" id="IPR003006">
    <property type="entry name" value="Ig/MHC_CS"/>
</dbReference>
<dbReference type="Pfam" id="PF07654">
    <property type="entry name" value="C1-set"/>
    <property type="match status" value="1"/>
</dbReference>
<feature type="non-terminal residue" evidence="10">
    <location>
        <position position="1"/>
    </location>
</feature>
<evidence type="ECO:0000313" key="11">
    <source>
        <dbReference type="Proteomes" id="UP000588334"/>
    </source>
</evidence>
<accession>A0A7K8VVL2</accession>